<dbReference type="HOGENOM" id="CLU_000288_125_8_1"/>
<evidence type="ECO:0000313" key="2">
    <source>
        <dbReference type="Proteomes" id="UP000054477"/>
    </source>
</evidence>
<dbReference type="PANTHER" id="PTHR46082">
    <property type="entry name" value="ATP/GTP-BINDING PROTEIN-RELATED"/>
    <property type="match status" value="1"/>
</dbReference>
<dbReference type="SMART" id="SM00028">
    <property type="entry name" value="TPR"/>
    <property type="match status" value="6"/>
</dbReference>
<dbReference type="STRING" id="1095629.A0A0C9WVB8"/>
<keyword evidence="2" id="KW-1185">Reference proteome</keyword>
<dbReference type="InterPro" id="IPR053137">
    <property type="entry name" value="NLR-like"/>
</dbReference>
<dbReference type="Gene3D" id="3.40.50.300">
    <property type="entry name" value="P-loop containing nucleotide triphosphate hydrolases"/>
    <property type="match status" value="1"/>
</dbReference>
<protein>
    <recommendedName>
        <fullName evidence="3">NB-ARC domain-containing protein</fullName>
    </recommendedName>
</protein>
<dbReference type="EMBL" id="KN838897">
    <property type="protein sequence ID" value="KIJ92618.1"/>
    <property type="molecule type" value="Genomic_DNA"/>
</dbReference>
<dbReference type="Proteomes" id="UP000054477">
    <property type="component" value="Unassembled WGS sequence"/>
</dbReference>
<dbReference type="InterPro" id="IPR019734">
    <property type="entry name" value="TPR_rpt"/>
</dbReference>
<evidence type="ECO:0008006" key="3">
    <source>
        <dbReference type="Google" id="ProtNLM"/>
    </source>
</evidence>
<gene>
    <name evidence="1" type="ORF">K443DRAFT_648912</name>
</gene>
<proteinExistence type="predicted"/>
<organism evidence="1 2">
    <name type="scientific">Laccaria amethystina LaAM-08-1</name>
    <dbReference type="NCBI Taxonomy" id="1095629"/>
    <lineage>
        <taxon>Eukaryota</taxon>
        <taxon>Fungi</taxon>
        <taxon>Dikarya</taxon>
        <taxon>Basidiomycota</taxon>
        <taxon>Agaricomycotina</taxon>
        <taxon>Agaricomycetes</taxon>
        <taxon>Agaricomycetidae</taxon>
        <taxon>Agaricales</taxon>
        <taxon>Agaricineae</taxon>
        <taxon>Hydnangiaceae</taxon>
        <taxon>Laccaria</taxon>
    </lineage>
</organism>
<dbReference type="AlphaFoldDB" id="A0A0C9WVB8"/>
<name>A0A0C9WVB8_9AGAR</name>
<evidence type="ECO:0000313" key="1">
    <source>
        <dbReference type="EMBL" id="KIJ92618.1"/>
    </source>
</evidence>
<dbReference type="Gene3D" id="1.25.40.10">
    <property type="entry name" value="Tetratricopeptide repeat domain"/>
    <property type="match status" value="3"/>
</dbReference>
<feature type="non-terminal residue" evidence="1">
    <location>
        <position position="888"/>
    </location>
</feature>
<dbReference type="GO" id="GO:0043531">
    <property type="term" value="F:ADP binding"/>
    <property type="evidence" value="ECO:0007669"/>
    <property type="project" value="InterPro"/>
</dbReference>
<dbReference type="PANTHER" id="PTHR46082:SF6">
    <property type="entry name" value="AAA+ ATPASE DOMAIN-CONTAINING PROTEIN-RELATED"/>
    <property type="match status" value="1"/>
</dbReference>
<dbReference type="Pfam" id="PF13374">
    <property type="entry name" value="TPR_10"/>
    <property type="match status" value="2"/>
</dbReference>
<reference evidence="2" key="2">
    <citation type="submission" date="2015-01" db="EMBL/GenBank/DDBJ databases">
        <title>Evolutionary Origins and Diversification of the Mycorrhizal Mutualists.</title>
        <authorList>
            <consortium name="DOE Joint Genome Institute"/>
            <consortium name="Mycorrhizal Genomics Consortium"/>
            <person name="Kohler A."/>
            <person name="Kuo A."/>
            <person name="Nagy L.G."/>
            <person name="Floudas D."/>
            <person name="Copeland A."/>
            <person name="Barry K.W."/>
            <person name="Cichocki N."/>
            <person name="Veneault-Fourrey C."/>
            <person name="LaButti K."/>
            <person name="Lindquist E.A."/>
            <person name="Lipzen A."/>
            <person name="Lundell T."/>
            <person name="Morin E."/>
            <person name="Murat C."/>
            <person name="Riley R."/>
            <person name="Ohm R."/>
            <person name="Sun H."/>
            <person name="Tunlid A."/>
            <person name="Henrissat B."/>
            <person name="Grigoriev I.V."/>
            <person name="Hibbett D.S."/>
            <person name="Martin F."/>
        </authorList>
    </citation>
    <scope>NUCLEOTIDE SEQUENCE [LARGE SCALE GENOMIC DNA]</scope>
    <source>
        <strain evidence="2">LaAM-08-1</strain>
    </source>
</reference>
<dbReference type="InterPro" id="IPR027417">
    <property type="entry name" value="P-loop_NTPase"/>
</dbReference>
<dbReference type="InterPro" id="IPR011990">
    <property type="entry name" value="TPR-like_helical_dom_sf"/>
</dbReference>
<dbReference type="SUPFAM" id="SSF48452">
    <property type="entry name" value="TPR-like"/>
    <property type="match status" value="4"/>
</dbReference>
<sequence length="888" mass="100859">MGGIGKTQICLRFIEGISDHFSHVFWIDASSTSTIIQGLKGVCNLPEAQSCALDGSLESALLWIGALKHNYVIVFDNADVLTPEELEQYFPSGLGGNIFITSRNSAMQCLTSPANCLEVKEMAESDAILLLFKASCLDIAQTDDLHEKASKIVKELFCVPLAVDQAGAIIRSGAINIKDYLGIYSQQRKTLLSNPEFKGASKYNRSVYGTWEMLYKEIQLKTQSVDFEKARAAKNAILILAIFSFFHHDAISEDIFSNAAIQKGKKKTWLGFLLQKFTLPLASSKLDHRLLPLNDAGVWDNFFFKEGIQLLISFCFIRLGSHGGEYAVHPLIHSWYRDRMTSKERKKFCLMAYTMLACSLHENFDRQPYSFRRGLVTHVKANIRHNRTLKQELADSYFDDACEKFVWIFREQGYSKEAEIIAVMVVDVRRKIYGKNHHSTIRAVECLSRIYRDLGKYTEAEKLQKQCLDTRIRLFGEDHLDTIGAIARLGHTYENMGKYREAEKLKTKALDARIKILGKDHPHTNIAMGDLAVIYRNLGKYMEAEKLQKQCLYTRIRLLGDEHPHTITARAGLGHTYGNMGKYREAEELEIKVLEARIRILGNDHPDTAMAMGNLATTYHSLGKYSEAEKLQKQCLDARIRSLGEEHPYTITAIARLCYTYNKMGKTREAEELETKVLDASIRVLGNDHPDTATAMRNLAVTYRDLKKYAEAEKLHKHCVDTRIRLLGKEHPDTIAAMAGLGHTYQNMEKYREAEQLEIQVLDARIRILGKEHPDTIISMGYLAKTYDSLGKYAEAENLQKQCLDASTMLLGQDNPKTLITMENLALTYKHLKKYTEAEQLEIQVLRGRTTIFGGTHKFTSQAMKNLAVTYRYLEKDADAEILEVCIQ</sequence>
<dbReference type="OrthoDB" id="771227at2759"/>
<dbReference type="SUPFAM" id="SSF52540">
    <property type="entry name" value="P-loop containing nucleoside triphosphate hydrolases"/>
    <property type="match status" value="1"/>
</dbReference>
<accession>A0A0C9WVB8</accession>
<dbReference type="Pfam" id="PF13424">
    <property type="entry name" value="TPR_12"/>
    <property type="match status" value="4"/>
</dbReference>
<reference evidence="1 2" key="1">
    <citation type="submission" date="2014-04" db="EMBL/GenBank/DDBJ databases">
        <authorList>
            <consortium name="DOE Joint Genome Institute"/>
            <person name="Kuo A."/>
            <person name="Kohler A."/>
            <person name="Nagy L.G."/>
            <person name="Floudas D."/>
            <person name="Copeland A."/>
            <person name="Barry K.W."/>
            <person name="Cichocki N."/>
            <person name="Veneault-Fourrey C."/>
            <person name="LaButti K."/>
            <person name="Lindquist E.A."/>
            <person name="Lipzen A."/>
            <person name="Lundell T."/>
            <person name="Morin E."/>
            <person name="Murat C."/>
            <person name="Sun H."/>
            <person name="Tunlid A."/>
            <person name="Henrissat B."/>
            <person name="Grigoriev I.V."/>
            <person name="Hibbett D.S."/>
            <person name="Martin F."/>
            <person name="Nordberg H.P."/>
            <person name="Cantor M.N."/>
            <person name="Hua S.X."/>
        </authorList>
    </citation>
    <scope>NUCLEOTIDE SEQUENCE [LARGE SCALE GENOMIC DNA]</scope>
    <source>
        <strain evidence="1 2">LaAM-08-1</strain>
    </source>
</reference>
<feature type="non-terminal residue" evidence="1">
    <location>
        <position position="1"/>
    </location>
</feature>